<keyword evidence="3" id="KW-1185">Reference proteome</keyword>
<sequence length="198" mass="21989">MATPQPQDPTAHEIIVLSPFYHISVHFPQGSLYADVWLGINTGHEDLLVHISELRRKALNTSPPDEIAADSARTSGDEAPGLLRKDSGCHHQPLNLAVRRSSYGLFNCPKDKTPLQWLVAKESLYEAKAICQTHHAKFTQAIAKIQKHNRTPVPSLDPLVCLLDEMLEQNRRSPGPIDAPTCCVCSASPYTRLFFSML</sequence>
<comment type="caution">
    <text evidence="2">The sequence shown here is derived from an EMBL/GenBank/DDBJ whole genome shotgun (WGS) entry which is preliminary data.</text>
</comment>
<evidence type="ECO:0000256" key="1">
    <source>
        <dbReference type="SAM" id="MobiDB-lite"/>
    </source>
</evidence>
<proteinExistence type="predicted"/>
<dbReference type="Proteomes" id="UP001139887">
    <property type="component" value="Unassembled WGS sequence"/>
</dbReference>
<name>A0A9W8I970_9FUNG</name>
<dbReference type="AlphaFoldDB" id="A0A9W8I970"/>
<protein>
    <submittedName>
        <fullName evidence="2">Uncharacterized protein</fullName>
    </submittedName>
</protein>
<reference evidence="2" key="1">
    <citation type="submission" date="2022-07" db="EMBL/GenBank/DDBJ databases">
        <title>Phylogenomic reconstructions and comparative analyses of Kickxellomycotina fungi.</title>
        <authorList>
            <person name="Reynolds N.K."/>
            <person name="Stajich J.E."/>
            <person name="Barry K."/>
            <person name="Grigoriev I.V."/>
            <person name="Crous P."/>
            <person name="Smith M.E."/>
        </authorList>
    </citation>
    <scope>NUCLEOTIDE SEQUENCE</scope>
    <source>
        <strain evidence="2">NRRL 1566</strain>
    </source>
</reference>
<feature type="region of interest" description="Disordered" evidence="1">
    <location>
        <begin position="62"/>
        <end position="84"/>
    </location>
</feature>
<evidence type="ECO:0000313" key="3">
    <source>
        <dbReference type="Proteomes" id="UP001139887"/>
    </source>
</evidence>
<evidence type="ECO:0000313" key="2">
    <source>
        <dbReference type="EMBL" id="KAJ2842326.1"/>
    </source>
</evidence>
<accession>A0A9W8I970</accession>
<organism evidence="2 3">
    <name type="scientific">Coemansia brasiliensis</name>
    <dbReference type="NCBI Taxonomy" id="2650707"/>
    <lineage>
        <taxon>Eukaryota</taxon>
        <taxon>Fungi</taxon>
        <taxon>Fungi incertae sedis</taxon>
        <taxon>Zoopagomycota</taxon>
        <taxon>Kickxellomycotina</taxon>
        <taxon>Kickxellomycetes</taxon>
        <taxon>Kickxellales</taxon>
        <taxon>Kickxellaceae</taxon>
        <taxon>Coemansia</taxon>
    </lineage>
</organism>
<dbReference type="OrthoDB" id="5565330at2759"/>
<dbReference type="EMBL" id="JANBUW010001819">
    <property type="protein sequence ID" value="KAJ2842326.1"/>
    <property type="molecule type" value="Genomic_DNA"/>
</dbReference>
<gene>
    <name evidence="2" type="ORF">IWW36_005948</name>
</gene>